<dbReference type="Pfam" id="PF11951">
    <property type="entry name" value="Fungal_trans_2"/>
    <property type="match status" value="1"/>
</dbReference>
<dbReference type="GO" id="GO:0008270">
    <property type="term" value="F:zinc ion binding"/>
    <property type="evidence" value="ECO:0007669"/>
    <property type="project" value="InterPro"/>
</dbReference>
<accession>A0A8H3AAW5</accession>
<organism evidence="5 6">
    <name type="scientific">Rhizoctonia solani</name>
    <dbReference type="NCBI Taxonomy" id="456999"/>
    <lineage>
        <taxon>Eukaryota</taxon>
        <taxon>Fungi</taxon>
        <taxon>Dikarya</taxon>
        <taxon>Basidiomycota</taxon>
        <taxon>Agaricomycotina</taxon>
        <taxon>Agaricomycetes</taxon>
        <taxon>Cantharellales</taxon>
        <taxon>Ceratobasidiaceae</taxon>
        <taxon>Rhizoctonia</taxon>
    </lineage>
</organism>
<evidence type="ECO:0000313" key="5">
    <source>
        <dbReference type="EMBL" id="CAE6416539.1"/>
    </source>
</evidence>
<gene>
    <name evidence="5" type="ORF">RDB_LOCUS7174</name>
</gene>
<dbReference type="PROSITE" id="PS00463">
    <property type="entry name" value="ZN2_CY6_FUNGAL_1"/>
    <property type="match status" value="1"/>
</dbReference>
<feature type="domain" description="Zn(2)-C6 fungal-type" evidence="4">
    <location>
        <begin position="11"/>
        <end position="39"/>
    </location>
</feature>
<dbReference type="CDD" id="cd00067">
    <property type="entry name" value="GAL4"/>
    <property type="match status" value="1"/>
</dbReference>
<dbReference type="SMART" id="SM00066">
    <property type="entry name" value="GAL4"/>
    <property type="match status" value="1"/>
</dbReference>
<comment type="subcellular location">
    <subcellularLocation>
        <location evidence="1">Nucleus</location>
    </subcellularLocation>
</comment>
<sequence length="669" mass="73567">MSTTLPRSSTGCLTCKTRRKKCDETKPKCLRCQRLGVECPGYVYVAYKNQRAQRLRTLPAPPRINAPVLRSPPESRAIEPSHGCGSPLYAIPLDTWSEVPAHTPGFNVPGCPSGALGSQDAPADVRTGVATANNVIDFSWVNSAVGDFTLMALSDPWMNLQTPDLLQTHDEHASTVFDVALTDQSQFVSPPPSVGPVLMTPGQASLFQDLLSLGHLQDEPLPLSNSCRASSESNQSTDTSPSWLSPGVQNDNADADVDEEDQDQDPEGAIMIISRMPALDPNVESNALPFVLQNYAAWISRRAFEPLKLTGVARDLVFSHFGGGEESRWTLTLLANVGGTLARTNDMDRQHITMLSALHNSVFRQAAMVGVVVARDTWRNESTRVLETALETISVHFYVSPIPQAERLRRAAAPIFRRLCPDPPGAPINLSSLMNQPLFCLRHYAHLDILAGALAGFPMMFRYDTTPSTNDLIYESILEIQADSSPQWLIGIPDRIVIVFARINALREDGAITASEVVSEIEQEIRSFRPFQSPSSNSFLMVTRLMIQESWRQVAYIYLYMALCGESSEGTRVKSAMKQLMNLVNGTKPGRFPDDFVAAGFMMASPAARRPGDRQALIKRIASQSTGSRQGGIIDNIRLIEDYWARADAEGRPVVWSDVIISRIRVVGM</sequence>
<dbReference type="GO" id="GO:0000981">
    <property type="term" value="F:DNA-binding transcription factor activity, RNA polymerase II-specific"/>
    <property type="evidence" value="ECO:0007669"/>
    <property type="project" value="InterPro"/>
</dbReference>
<dbReference type="Proteomes" id="UP000663853">
    <property type="component" value="Unassembled WGS sequence"/>
</dbReference>
<dbReference type="Pfam" id="PF00172">
    <property type="entry name" value="Zn_clus"/>
    <property type="match status" value="1"/>
</dbReference>
<evidence type="ECO:0000256" key="3">
    <source>
        <dbReference type="SAM" id="MobiDB-lite"/>
    </source>
</evidence>
<dbReference type="SUPFAM" id="SSF57701">
    <property type="entry name" value="Zn2/Cys6 DNA-binding domain"/>
    <property type="match status" value="1"/>
</dbReference>
<reference evidence="5" key="1">
    <citation type="submission" date="2021-01" db="EMBL/GenBank/DDBJ databases">
        <authorList>
            <person name="Kaushik A."/>
        </authorList>
    </citation>
    <scope>NUCLEOTIDE SEQUENCE</scope>
    <source>
        <strain evidence="5">AG6-10EEA</strain>
    </source>
</reference>
<dbReference type="GO" id="GO:0005634">
    <property type="term" value="C:nucleus"/>
    <property type="evidence" value="ECO:0007669"/>
    <property type="project" value="UniProtKB-SubCell"/>
</dbReference>
<dbReference type="InterPro" id="IPR001138">
    <property type="entry name" value="Zn2Cys6_DnaBD"/>
</dbReference>
<dbReference type="PANTHER" id="PTHR37534:SF46">
    <property type="entry name" value="ZN(II)2CYS6 TRANSCRIPTION FACTOR (EUROFUNG)"/>
    <property type="match status" value="1"/>
</dbReference>
<evidence type="ECO:0000313" key="6">
    <source>
        <dbReference type="Proteomes" id="UP000663853"/>
    </source>
</evidence>
<feature type="compositionally biased region" description="Acidic residues" evidence="3">
    <location>
        <begin position="253"/>
        <end position="263"/>
    </location>
</feature>
<dbReference type="InterPro" id="IPR036864">
    <property type="entry name" value="Zn2-C6_fun-type_DNA-bd_sf"/>
</dbReference>
<proteinExistence type="predicted"/>
<feature type="region of interest" description="Disordered" evidence="3">
    <location>
        <begin position="222"/>
        <end position="263"/>
    </location>
</feature>
<feature type="compositionally biased region" description="Polar residues" evidence="3">
    <location>
        <begin position="223"/>
        <end position="243"/>
    </location>
</feature>
<keyword evidence="2" id="KW-0539">Nucleus</keyword>
<dbReference type="Gene3D" id="4.10.240.10">
    <property type="entry name" value="Zn(2)-C6 fungal-type DNA-binding domain"/>
    <property type="match status" value="1"/>
</dbReference>
<dbReference type="PROSITE" id="PS50048">
    <property type="entry name" value="ZN2_CY6_FUNGAL_2"/>
    <property type="match status" value="1"/>
</dbReference>
<name>A0A8H3AAW5_9AGAM</name>
<evidence type="ECO:0000256" key="2">
    <source>
        <dbReference type="ARBA" id="ARBA00023242"/>
    </source>
</evidence>
<protein>
    <recommendedName>
        <fullName evidence="4">Zn(2)-C6 fungal-type domain-containing protein</fullName>
    </recommendedName>
</protein>
<evidence type="ECO:0000256" key="1">
    <source>
        <dbReference type="ARBA" id="ARBA00004123"/>
    </source>
</evidence>
<dbReference type="InterPro" id="IPR021858">
    <property type="entry name" value="Fun_TF"/>
</dbReference>
<dbReference type="AlphaFoldDB" id="A0A8H3AAW5"/>
<dbReference type="EMBL" id="CAJMXA010000113">
    <property type="protein sequence ID" value="CAE6416539.1"/>
    <property type="molecule type" value="Genomic_DNA"/>
</dbReference>
<comment type="caution">
    <text evidence="5">The sequence shown here is derived from an EMBL/GenBank/DDBJ whole genome shotgun (WGS) entry which is preliminary data.</text>
</comment>
<evidence type="ECO:0000259" key="4">
    <source>
        <dbReference type="PROSITE" id="PS50048"/>
    </source>
</evidence>
<dbReference type="PANTHER" id="PTHR37534">
    <property type="entry name" value="TRANSCRIPTIONAL ACTIVATOR PROTEIN UGA3"/>
    <property type="match status" value="1"/>
</dbReference>